<dbReference type="PANTHER" id="PTHR23220:SF122">
    <property type="entry name" value="INTEGRIN ALPHA-PS1"/>
    <property type="match status" value="1"/>
</dbReference>
<dbReference type="GO" id="GO:0033627">
    <property type="term" value="P:cell adhesion mediated by integrin"/>
    <property type="evidence" value="ECO:0007669"/>
    <property type="project" value="TreeGrafter"/>
</dbReference>
<dbReference type="GO" id="GO:0007160">
    <property type="term" value="P:cell-matrix adhesion"/>
    <property type="evidence" value="ECO:0007669"/>
    <property type="project" value="TreeGrafter"/>
</dbReference>
<dbReference type="InterPro" id="IPR000413">
    <property type="entry name" value="Integrin_alpha"/>
</dbReference>
<dbReference type="InterPro" id="IPR013519">
    <property type="entry name" value="Int_alpha_beta-p"/>
</dbReference>
<dbReference type="GO" id="GO:0005178">
    <property type="term" value="F:integrin binding"/>
    <property type="evidence" value="ECO:0007669"/>
    <property type="project" value="TreeGrafter"/>
</dbReference>
<reference evidence="4 5" key="1">
    <citation type="submission" date="2016-12" db="EMBL/GenBank/DDBJ databases">
        <title>Genome sequencing of Methylocaldum marinum.</title>
        <authorList>
            <person name="Takeuchi M."/>
            <person name="Kamagata Y."/>
            <person name="Hiraoka S."/>
            <person name="Oshima K."/>
            <person name="Hattori M."/>
            <person name="Iwasaki W."/>
        </authorList>
    </citation>
    <scope>NUCLEOTIDE SEQUENCE [LARGE SCALE GENOMIC DNA]</scope>
    <source>
        <strain evidence="4 5">S8</strain>
    </source>
</reference>
<dbReference type="PRINTS" id="PR01185">
    <property type="entry name" value="INTEGRINA"/>
</dbReference>
<evidence type="ECO:0000256" key="2">
    <source>
        <dbReference type="ARBA" id="ARBA00022737"/>
    </source>
</evidence>
<dbReference type="Gene3D" id="2.130.10.130">
    <property type="entry name" value="Integrin alpha, N-terminal"/>
    <property type="match status" value="3"/>
</dbReference>
<dbReference type="KEGG" id="mmai:sS8_0918"/>
<name>A0A250KMG9_9GAMM</name>
<dbReference type="SUPFAM" id="SSF69318">
    <property type="entry name" value="Integrin alpha N-terminal domain"/>
    <property type="match status" value="2"/>
</dbReference>
<dbReference type="PROSITE" id="PS51470">
    <property type="entry name" value="FG_GAP"/>
    <property type="match status" value="4"/>
</dbReference>
<dbReference type="PANTHER" id="PTHR23220">
    <property type="entry name" value="INTEGRIN ALPHA"/>
    <property type="match status" value="1"/>
</dbReference>
<gene>
    <name evidence="4" type="ORF">sS8_0918</name>
</gene>
<dbReference type="SMART" id="SM00191">
    <property type="entry name" value="Int_alpha"/>
    <property type="match status" value="6"/>
</dbReference>
<dbReference type="AlphaFoldDB" id="A0A250KMG9"/>
<dbReference type="Proteomes" id="UP000266313">
    <property type="component" value="Chromosome"/>
</dbReference>
<dbReference type="GO" id="GO:0008305">
    <property type="term" value="C:integrin complex"/>
    <property type="evidence" value="ECO:0007669"/>
    <property type="project" value="InterPro"/>
</dbReference>
<dbReference type="GO" id="GO:0007229">
    <property type="term" value="P:integrin-mediated signaling pathway"/>
    <property type="evidence" value="ECO:0007669"/>
    <property type="project" value="TreeGrafter"/>
</dbReference>
<organism evidence="4 5">
    <name type="scientific">Methylocaldum marinum</name>
    <dbReference type="NCBI Taxonomy" id="1432792"/>
    <lineage>
        <taxon>Bacteria</taxon>
        <taxon>Pseudomonadati</taxon>
        <taxon>Pseudomonadota</taxon>
        <taxon>Gammaproteobacteria</taxon>
        <taxon>Methylococcales</taxon>
        <taxon>Methylococcaceae</taxon>
        <taxon>Methylocaldum</taxon>
    </lineage>
</organism>
<sequence length="406" mass="41950">MVLDVDFTDRGRGRVLRSCLAITAALWLTLGHAQPEYATVVLDNPTPQADSFFGLAMSEVGDINGDGISDFVVGAPYQMVSSSVGYGRAFVFSGADQSLLLTLKPVYESLFFVFGYTVAGTGDVNEDGTPDILVQSYARNFFLPGIQVFPNRTYTFSGADQSELYYPPTWRISGFATPTTVAGVNDVNGDGKFDLLVGVPDQDVGDNDGQGQAFLVSGANGSFLRTFDVPMPRPGARFGSAVAGAGDVNGDGIPDLIVGAPGLTVAGNESQGQSFVFSGADGSLLHTLDHPMPQAGARFGSAAAGVGDVDGDGIPDFLVGAPQQDVGGNINQGRAFLMSGADGTLLRILDDPTPQAGGGFGWAVAGANDVNGDSEPDLLVAAPGQNVNGNSGQGRVFLFLSTRATP</sequence>
<evidence type="ECO:0000256" key="1">
    <source>
        <dbReference type="ARBA" id="ARBA00022729"/>
    </source>
</evidence>
<accession>A0A250KMG9</accession>
<keyword evidence="5" id="KW-1185">Reference proteome</keyword>
<keyword evidence="2" id="KW-0677">Repeat</keyword>
<keyword evidence="1" id="KW-0732">Signal</keyword>
<dbReference type="InterPro" id="IPR013517">
    <property type="entry name" value="FG-GAP"/>
</dbReference>
<dbReference type="Pfam" id="PF01839">
    <property type="entry name" value="FG-GAP"/>
    <property type="match status" value="5"/>
</dbReference>
<evidence type="ECO:0000313" key="5">
    <source>
        <dbReference type="Proteomes" id="UP000266313"/>
    </source>
</evidence>
<dbReference type="EMBL" id="AP017928">
    <property type="protein sequence ID" value="BBA32883.1"/>
    <property type="molecule type" value="Genomic_DNA"/>
</dbReference>
<evidence type="ECO:0000256" key="3">
    <source>
        <dbReference type="ARBA" id="ARBA00023180"/>
    </source>
</evidence>
<proteinExistence type="predicted"/>
<dbReference type="GO" id="GO:0009897">
    <property type="term" value="C:external side of plasma membrane"/>
    <property type="evidence" value="ECO:0007669"/>
    <property type="project" value="TreeGrafter"/>
</dbReference>
<protein>
    <submittedName>
        <fullName evidence="4">FG-GAP repeat protein</fullName>
    </submittedName>
</protein>
<keyword evidence="3" id="KW-0325">Glycoprotein</keyword>
<evidence type="ECO:0000313" key="4">
    <source>
        <dbReference type="EMBL" id="BBA32883.1"/>
    </source>
</evidence>
<dbReference type="InterPro" id="IPR028994">
    <property type="entry name" value="Integrin_alpha_N"/>
</dbReference>
<dbReference type="GO" id="GO:0098609">
    <property type="term" value="P:cell-cell adhesion"/>
    <property type="evidence" value="ECO:0007669"/>
    <property type="project" value="TreeGrafter"/>
</dbReference>